<keyword evidence="8" id="KW-1185">Reference proteome</keyword>
<sequence length="216" mass="24345">MSNISVKDLMLNRKSARDFDTTKKISDKDLDEILTATRMTPSAFNLMNLRLLVIDSESQLKSQLIPLFYNQKNFINADKCILFVSDKSNKILNHTIDKTIDAIFSKEQEEIAQKFRNNVVNSTTMLAKYNELDNWSKTTAHIASGVATVAAASLNIDSCIMGGFNANQLNEILIENNYLTSDEQVVLAMVLGYVNPNIIPKAKIRIDEKEFVTFVK</sequence>
<keyword evidence="3" id="KW-0285">Flavoprotein</keyword>
<reference evidence="7" key="1">
    <citation type="submission" date="2023-07" db="EMBL/GenBank/DDBJ databases">
        <title>Genomic Encyclopedia of Type Strains, Phase IV (KMG-IV): sequencing the most valuable type-strain genomes for metagenomic binning, comparative biology and taxonomic classification.</title>
        <authorList>
            <person name="Goeker M."/>
        </authorList>
    </citation>
    <scope>NUCLEOTIDE SEQUENCE [LARGE SCALE GENOMIC DNA]</scope>
    <source>
        <strain evidence="7">DSM 22019</strain>
    </source>
</reference>
<gene>
    <name evidence="7" type="ORF">J2Z63_000571</name>
</gene>
<evidence type="ECO:0000256" key="1">
    <source>
        <dbReference type="ARBA" id="ARBA00001917"/>
    </source>
</evidence>
<feature type="domain" description="Nitroreductase" evidence="6">
    <location>
        <begin position="12"/>
        <end position="193"/>
    </location>
</feature>
<dbReference type="PANTHER" id="PTHR43673:SF2">
    <property type="entry name" value="NITROREDUCTASE"/>
    <property type="match status" value="1"/>
</dbReference>
<accession>A0ABU0NER2</accession>
<dbReference type="PANTHER" id="PTHR43673">
    <property type="entry name" value="NAD(P)H NITROREDUCTASE YDGI-RELATED"/>
    <property type="match status" value="1"/>
</dbReference>
<dbReference type="Gene3D" id="3.40.109.10">
    <property type="entry name" value="NADH Oxidase"/>
    <property type="match status" value="1"/>
</dbReference>
<dbReference type="EMBL" id="JAUSWP010000005">
    <property type="protein sequence ID" value="MDQ0567924.1"/>
    <property type="molecule type" value="Genomic_DNA"/>
</dbReference>
<evidence type="ECO:0000313" key="8">
    <source>
        <dbReference type="Proteomes" id="UP001236620"/>
    </source>
</evidence>
<dbReference type="InterPro" id="IPR029479">
    <property type="entry name" value="Nitroreductase"/>
</dbReference>
<dbReference type="Proteomes" id="UP001236620">
    <property type="component" value="Unassembled WGS sequence"/>
</dbReference>
<proteinExistence type="inferred from homology"/>
<evidence type="ECO:0000256" key="4">
    <source>
        <dbReference type="ARBA" id="ARBA00022643"/>
    </source>
</evidence>
<comment type="cofactor">
    <cofactor evidence="1">
        <name>FMN</name>
        <dbReference type="ChEBI" id="CHEBI:58210"/>
    </cofactor>
</comment>
<dbReference type="RefSeq" id="WP_307445030.1">
    <property type="nucleotide sequence ID" value="NZ_JAUSWP010000005.1"/>
</dbReference>
<evidence type="ECO:0000256" key="3">
    <source>
        <dbReference type="ARBA" id="ARBA00022630"/>
    </source>
</evidence>
<evidence type="ECO:0000313" key="7">
    <source>
        <dbReference type="EMBL" id="MDQ0567924.1"/>
    </source>
</evidence>
<evidence type="ECO:0000259" key="6">
    <source>
        <dbReference type="Pfam" id="PF00881"/>
    </source>
</evidence>
<keyword evidence="4" id="KW-0288">FMN</keyword>
<dbReference type="Pfam" id="PF00881">
    <property type="entry name" value="Nitroreductase"/>
    <property type="match status" value="1"/>
</dbReference>
<name>A0ABU0NER2_9MOLU</name>
<dbReference type="InterPro" id="IPR000415">
    <property type="entry name" value="Nitroreductase-like"/>
</dbReference>
<comment type="similarity">
    <text evidence="2">Belongs to the nitroreductase family.</text>
</comment>
<evidence type="ECO:0000256" key="2">
    <source>
        <dbReference type="ARBA" id="ARBA00007118"/>
    </source>
</evidence>
<dbReference type="SUPFAM" id="SSF55469">
    <property type="entry name" value="FMN-dependent nitroreductase-like"/>
    <property type="match status" value="1"/>
</dbReference>
<keyword evidence="5" id="KW-0560">Oxidoreductase</keyword>
<protein>
    <submittedName>
        <fullName evidence="7">Nitroreductase</fullName>
    </submittedName>
</protein>
<evidence type="ECO:0000256" key="5">
    <source>
        <dbReference type="ARBA" id="ARBA00023002"/>
    </source>
</evidence>
<comment type="caution">
    <text evidence="7">The sequence shown here is derived from an EMBL/GenBank/DDBJ whole genome shotgun (WGS) entry which is preliminary data.</text>
</comment>
<organism evidence="7 8">
    <name type="scientific">Mycoplasma yeatsii</name>
    <dbReference type="NCBI Taxonomy" id="51365"/>
    <lineage>
        <taxon>Bacteria</taxon>
        <taxon>Bacillati</taxon>
        <taxon>Mycoplasmatota</taxon>
        <taxon>Mollicutes</taxon>
        <taxon>Mycoplasmataceae</taxon>
        <taxon>Mycoplasma</taxon>
    </lineage>
</organism>